<protein>
    <submittedName>
        <fullName evidence="7">C2H2 type zinc finger domain-containing protein</fullName>
    </submittedName>
</protein>
<proteinExistence type="predicted"/>
<keyword evidence="1" id="KW-0479">Metal-binding</keyword>
<feature type="domain" description="Xylanolytic transcriptional activator regulatory" evidence="6">
    <location>
        <begin position="239"/>
        <end position="373"/>
    </location>
</feature>
<dbReference type="Proteomes" id="UP000799778">
    <property type="component" value="Unassembled WGS sequence"/>
</dbReference>
<evidence type="ECO:0000256" key="3">
    <source>
        <dbReference type="ARBA" id="ARBA00023015"/>
    </source>
</evidence>
<keyword evidence="5" id="KW-0539">Nucleus</keyword>
<keyword evidence="3" id="KW-0805">Transcription regulation</keyword>
<evidence type="ECO:0000313" key="7">
    <source>
        <dbReference type="EMBL" id="KAF2022404.1"/>
    </source>
</evidence>
<dbReference type="AlphaFoldDB" id="A0A6A5YCT3"/>
<dbReference type="Pfam" id="PF04082">
    <property type="entry name" value="Fungal_trans"/>
    <property type="match status" value="1"/>
</dbReference>
<evidence type="ECO:0000256" key="5">
    <source>
        <dbReference type="ARBA" id="ARBA00023242"/>
    </source>
</evidence>
<dbReference type="GO" id="GO:0008270">
    <property type="term" value="F:zinc ion binding"/>
    <property type="evidence" value="ECO:0007669"/>
    <property type="project" value="InterPro"/>
</dbReference>
<gene>
    <name evidence="7" type="ORF">BU24DRAFT_488620</name>
</gene>
<name>A0A6A5YCT3_9PLEO</name>
<dbReference type="PANTHER" id="PTHR47660">
    <property type="entry name" value="TRANSCRIPTION FACTOR WITH C2H2 AND ZN(2)-CYS(6) DNA BINDING DOMAIN (EUROFUNG)-RELATED-RELATED"/>
    <property type="match status" value="1"/>
</dbReference>
<keyword evidence="4" id="KW-0804">Transcription</keyword>
<evidence type="ECO:0000256" key="2">
    <source>
        <dbReference type="ARBA" id="ARBA00022833"/>
    </source>
</evidence>
<dbReference type="GO" id="GO:0006351">
    <property type="term" value="P:DNA-templated transcription"/>
    <property type="evidence" value="ECO:0007669"/>
    <property type="project" value="InterPro"/>
</dbReference>
<evidence type="ECO:0000313" key="8">
    <source>
        <dbReference type="Proteomes" id="UP000799778"/>
    </source>
</evidence>
<evidence type="ECO:0000256" key="4">
    <source>
        <dbReference type="ARBA" id="ARBA00023163"/>
    </source>
</evidence>
<organism evidence="7 8">
    <name type="scientific">Aaosphaeria arxii CBS 175.79</name>
    <dbReference type="NCBI Taxonomy" id="1450172"/>
    <lineage>
        <taxon>Eukaryota</taxon>
        <taxon>Fungi</taxon>
        <taxon>Dikarya</taxon>
        <taxon>Ascomycota</taxon>
        <taxon>Pezizomycotina</taxon>
        <taxon>Dothideomycetes</taxon>
        <taxon>Pleosporomycetidae</taxon>
        <taxon>Pleosporales</taxon>
        <taxon>Pleosporales incertae sedis</taxon>
        <taxon>Aaosphaeria</taxon>
    </lineage>
</organism>
<accession>A0A6A5YCT3</accession>
<dbReference type="OrthoDB" id="40579at2759"/>
<keyword evidence="8" id="KW-1185">Reference proteome</keyword>
<evidence type="ECO:0000259" key="6">
    <source>
        <dbReference type="Pfam" id="PF04082"/>
    </source>
</evidence>
<sequence>MIPDMDVIGPDSTQLPPTLTTWIPEADWLGAADLFATEFAPTIDQTFETQQVLDDFFLRNPPTTRLRSDEAGLQANNQDEEARKRHAIFQRSPWLWVPGQNQNAFSEHDGPLLDEQTADIAASPHDPVALNIPISDQLTPRRRDQIFQLVSKTAQSQIFIPSFPSNKSLDRLIKVGIAKRAETDAWIHPFTFCSETALLEFLTALVAAGCVCFGIPTVNKTGLVLQEITRVALHRMSELDISTIRDLQYLQASMIWLDIGAFCGYRRKMEIAESNLQPLVTALRRAGKLDHVSYVVVEPNASDSEEVTDRKWRQWVEQESYKRLVYHLYEHDMSMTLVKHRNPLISYSELRLPLPATRNLWLAPSAEEWKMRWLSEKHEDSSMSLAGLLQDEISIRFLSDNIDVQVARSAYLYGLAAQIWDHVQQAAILPPNNASCQLWLQSRQQQLDQSLRNAPCSLGTAPAITCVLHQFLSMFLHVNLDTIARFAGKCGEVEARHAYARLQPWSQTAEARTAIWHAGQVLCAARSIPSYQIRGPDSFMVYHAVMVLWTYSMMMRARARRTGSTTPLRGDVDSARAPTPAMLEPLFLDGLDVNKGVVDAFILQDKGRPCLHITSPARRSTNKEADQATAGIQGICDLRSPSQIMRAGVSLLENTHPDVERAKGPPLLRALCGLMEELGNLR</sequence>
<dbReference type="GeneID" id="54290961"/>
<dbReference type="InterPro" id="IPR007219">
    <property type="entry name" value="XnlR_reg_dom"/>
</dbReference>
<dbReference type="EMBL" id="ML978066">
    <property type="protein sequence ID" value="KAF2022404.1"/>
    <property type="molecule type" value="Genomic_DNA"/>
</dbReference>
<dbReference type="GO" id="GO:0003677">
    <property type="term" value="F:DNA binding"/>
    <property type="evidence" value="ECO:0007669"/>
    <property type="project" value="InterPro"/>
</dbReference>
<dbReference type="PANTHER" id="PTHR47660:SF8">
    <property type="entry name" value="TRANSCRIPTION FACTOR WITH C2H2 AND ZN(2)-CYS(6) DNA BINDING DOMAIN (EUROFUNG)"/>
    <property type="match status" value="1"/>
</dbReference>
<evidence type="ECO:0000256" key="1">
    <source>
        <dbReference type="ARBA" id="ARBA00022723"/>
    </source>
</evidence>
<reference evidence="7" key="1">
    <citation type="journal article" date="2020" name="Stud. Mycol.">
        <title>101 Dothideomycetes genomes: a test case for predicting lifestyles and emergence of pathogens.</title>
        <authorList>
            <person name="Haridas S."/>
            <person name="Albert R."/>
            <person name="Binder M."/>
            <person name="Bloem J."/>
            <person name="Labutti K."/>
            <person name="Salamov A."/>
            <person name="Andreopoulos B."/>
            <person name="Baker S."/>
            <person name="Barry K."/>
            <person name="Bills G."/>
            <person name="Bluhm B."/>
            <person name="Cannon C."/>
            <person name="Castanera R."/>
            <person name="Culley D."/>
            <person name="Daum C."/>
            <person name="Ezra D."/>
            <person name="Gonzalez J."/>
            <person name="Henrissat B."/>
            <person name="Kuo A."/>
            <person name="Liang C."/>
            <person name="Lipzen A."/>
            <person name="Lutzoni F."/>
            <person name="Magnuson J."/>
            <person name="Mondo S."/>
            <person name="Nolan M."/>
            <person name="Ohm R."/>
            <person name="Pangilinan J."/>
            <person name="Park H.-J."/>
            <person name="Ramirez L."/>
            <person name="Alfaro M."/>
            <person name="Sun H."/>
            <person name="Tritt A."/>
            <person name="Yoshinaga Y."/>
            <person name="Zwiers L.-H."/>
            <person name="Turgeon B."/>
            <person name="Goodwin S."/>
            <person name="Spatafora J."/>
            <person name="Crous P."/>
            <person name="Grigoriev I."/>
        </authorList>
    </citation>
    <scope>NUCLEOTIDE SEQUENCE</scope>
    <source>
        <strain evidence="7">CBS 175.79</strain>
    </source>
</reference>
<dbReference type="RefSeq" id="XP_033390743.1">
    <property type="nucleotide sequence ID" value="XM_033533564.1"/>
</dbReference>
<keyword evidence="2" id="KW-0862">Zinc</keyword>